<gene>
    <name evidence="5" type="ORF">HPB51_001557</name>
</gene>
<protein>
    <recommendedName>
        <fullName evidence="4">Major facilitator superfamily (MFS) profile domain-containing protein</fullName>
    </recommendedName>
</protein>
<feature type="domain" description="Major facilitator superfamily (MFS) profile" evidence="4">
    <location>
        <begin position="1"/>
        <end position="124"/>
    </location>
</feature>
<dbReference type="Gene3D" id="1.20.1250.20">
    <property type="entry name" value="MFS general substrate transporter like domains"/>
    <property type="match status" value="1"/>
</dbReference>
<dbReference type="GO" id="GO:0022857">
    <property type="term" value="F:transmembrane transporter activity"/>
    <property type="evidence" value="ECO:0007669"/>
    <property type="project" value="InterPro"/>
</dbReference>
<dbReference type="InterPro" id="IPR036259">
    <property type="entry name" value="MFS_trans_sf"/>
</dbReference>
<dbReference type="PROSITE" id="PS50850">
    <property type="entry name" value="MFS"/>
    <property type="match status" value="1"/>
</dbReference>
<sequence length="216" mass="23071">MLRYGQRRTFIALLALVFEASALLVVVPATADHEWLRHVLLKVFARAVTAAATSANYLYTAEAFPTAVRSTGLTVSYASGRVGAVFATALMSVQATHMMPLMNIAMMLLALGASVAVHMVPESMAEAKESDAGVTGAHAISSHASRGCEEIAAILKDPSTPWDTAHKSTAPLTRTRLRASTHLHRGFSKNESVDSVSHGIPSCDEAIVKSHDEPKY</sequence>
<evidence type="ECO:0000313" key="5">
    <source>
        <dbReference type="EMBL" id="KAH8038442.1"/>
    </source>
</evidence>
<keyword evidence="6" id="KW-1185">Reference proteome</keyword>
<comment type="subcellular location">
    <subcellularLocation>
        <location evidence="1">Membrane</location>
        <topology evidence="1">Multi-pass membrane protein</topology>
    </subcellularLocation>
</comment>
<evidence type="ECO:0000259" key="4">
    <source>
        <dbReference type="PROSITE" id="PS50850"/>
    </source>
</evidence>
<dbReference type="Proteomes" id="UP000821866">
    <property type="component" value="Chromosome 1"/>
</dbReference>
<feature type="signal peptide" evidence="3">
    <location>
        <begin position="1"/>
        <end position="22"/>
    </location>
</feature>
<keyword evidence="2" id="KW-0472">Membrane</keyword>
<keyword evidence="3" id="KW-0732">Signal</keyword>
<reference evidence="5" key="1">
    <citation type="journal article" date="2020" name="Cell">
        <title>Large-Scale Comparative Analyses of Tick Genomes Elucidate Their Genetic Diversity and Vector Capacities.</title>
        <authorList>
            <consortium name="Tick Genome and Microbiome Consortium (TIGMIC)"/>
            <person name="Jia N."/>
            <person name="Wang J."/>
            <person name="Shi W."/>
            <person name="Du L."/>
            <person name="Sun Y."/>
            <person name="Zhan W."/>
            <person name="Jiang J.F."/>
            <person name="Wang Q."/>
            <person name="Zhang B."/>
            <person name="Ji P."/>
            <person name="Bell-Sakyi L."/>
            <person name="Cui X.M."/>
            <person name="Yuan T.T."/>
            <person name="Jiang B.G."/>
            <person name="Yang W.F."/>
            <person name="Lam T.T."/>
            <person name="Chang Q.C."/>
            <person name="Ding S.J."/>
            <person name="Wang X.J."/>
            <person name="Zhu J.G."/>
            <person name="Ruan X.D."/>
            <person name="Zhao L."/>
            <person name="Wei J.T."/>
            <person name="Ye R.Z."/>
            <person name="Que T.C."/>
            <person name="Du C.H."/>
            <person name="Zhou Y.H."/>
            <person name="Cheng J.X."/>
            <person name="Dai P.F."/>
            <person name="Guo W.B."/>
            <person name="Han X.H."/>
            <person name="Huang E.J."/>
            <person name="Li L.F."/>
            <person name="Wei W."/>
            <person name="Gao Y.C."/>
            <person name="Liu J.Z."/>
            <person name="Shao H.Z."/>
            <person name="Wang X."/>
            <person name="Wang C.C."/>
            <person name="Yang T.C."/>
            <person name="Huo Q.B."/>
            <person name="Li W."/>
            <person name="Chen H.Y."/>
            <person name="Chen S.E."/>
            <person name="Zhou L.G."/>
            <person name="Ni X.B."/>
            <person name="Tian J.H."/>
            <person name="Sheng Y."/>
            <person name="Liu T."/>
            <person name="Pan Y.S."/>
            <person name="Xia L.Y."/>
            <person name="Li J."/>
            <person name="Zhao F."/>
            <person name="Cao W.C."/>
        </authorList>
    </citation>
    <scope>NUCLEOTIDE SEQUENCE</scope>
    <source>
        <strain evidence="5">Rmic-2018</strain>
    </source>
</reference>
<reference evidence="5" key="2">
    <citation type="submission" date="2021-09" db="EMBL/GenBank/DDBJ databases">
        <authorList>
            <person name="Jia N."/>
            <person name="Wang J."/>
            <person name="Shi W."/>
            <person name="Du L."/>
            <person name="Sun Y."/>
            <person name="Zhan W."/>
            <person name="Jiang J."/>
            <person name="Wang Q."/>
            <person name="Zhang B."/>
            <person name="Ji P."/>
            <person name="Sakyi L.B."/>
            <person name="Cui X."/>
            <person name="Yuan T."/>
            <person name="Jiang B."/>
            <person name="Yang W."/>
            <person name="Lam T.T.-Y."/>
            <person name="Chang Q."/>
            <person name="Ding S."/>
            <person name="Wang X."/>
            <person name="Zhu J."/>
            <person name="Ruan X."/>
            <person name="Zhao L."/>
            <person name="Wei J."/>
            <person name="Que T."/>
            <person name="Du C."/>
            <person name="Cheng J."/>
            <person name="Dai P."/>
            <person name="Han X."/>
            <person name="Huang E."/>
            <person name="Gao Y."/>
            <person name="Liu J."/>
            <person name="Shao H."/>
            <person name="Ye R."/>
            <person name="Li L."/>
            <person name="Wei W."/>
            <person name="Wang X."/>
            <person name="Wang C."/>
            <person name="Huo Q."/>
            <person name="Li W."/>
            <person name="Guo W."/>
            <person name="Chen H."/>
            <person name="Chen S."/>
            <person name="Zhou L."/>
            <person name="Zhou L."/>
            <person name="Ni X."/>
            <person name="Tian J."/>
            <person name="Zhou Y."/>
            <person name="Sheng Y."/>
            <person name="Liu T."/>
            <person name="Pan Y."/>
            <person name="Xia L."/>
            <person name="Li J."/>
            <person name="Zhao F."/>
            <person name="Cao W."/>
        </authorList>
    </citation>
    <scope>NUCLEOTIDE SEQUENCE</scope>
    <source>
        <strain evidence="5">Rmic-2018</strain>
        <tissue evidence="5">Larvae</tissue>
    </source>
</reference>
<comment type="caution">
    <text evidence="5">The sequence shown here is derived from an EMBL/GenBank/DDBJ whole genome shotgun (WGS) entry which is preliminary data.</text>
</comment>
<feature type="transmembrane region" description="Helical" evidence="2">
    <location>
        <begin position="101"/>
        <end position="120"/>
    </location>
</feature>
<feature type="chain" id="PRO_5039924666" description="Major facilitator superfamily (MFS) profile domain-containing protein" evidence="3">
    <location>
        <begin position="23"/>
        <end position="216"/>
    </location>
</feature>
<dbReference type="SUPFAM" id="SSF103473">
    <property type="entry name" value="MFS general substrate transporter"/>
    <property type="match status" value="1"/>
</dbReference>
<proteinExistence type="predicted"/>
<evidence type="ECO:0000313" key="6">
    <source>
        <dbReference type="Proteomes" id="UP000821866"/>
    </source>
</evidence>
<dbReference type="AlphaFoldDB" id="A0A9J6EVS6"/>
<dbReference type="InterPro" id="IPR020846">
    <property type="entry name" value="MFS_dom"/>
</dbReference>
<name>A0A9J6EVS6_RHIMP</name>
<evidence type="ECO:0000256" key="1">
    <source>
        <dbReference type="ARBA" id="ARBA00004141"/>
    </source>
</evidence>
<keyword evidence="2" id="KW-0812">Transmembrane</keyword>
<keyword evidence="2" id="KW-1133">Transmembrane helix</keyword>
<evidence type="ECO:0000256" key="2">
    <source>
        <dbReference type="SAM" id="Phobius"/>
    </source>
</evidence>
<evidence type="ECO:0000256" key="3">
    <source>
        <dbReference type="SAM" id="SignalP"/>
    </source>
</evidence>
<accession>A0A9J6EVS6</accession>
<dbReference type="GO" id="GO:0016020">
    <property type="term" value="C:membrane"/>
    <property type="evidence" value="ECO:0007669"/>
    <property type="project" value="UniProtKB-SubCell"/>
</dbReference>
<dbReference type="EMBL" id="JABSTU010000001">
    <property type="protein sequence ID" value="KAH8038442.1"/>
    <property type="molecule type" value="Genomic_DNA"/>
</dbReference>
<organism evidence="5 6">
    <name type="scientific">Rhipicephalus microplus</name>
    <name type="common">Cattle tick</name>
    <name type="synonym">Boophilus microplus</name>
    <dbReference type="NCBI Taxonomy" id="6941"/>
    <lineage>
        <taxon>Eukaryota</taxon>
        <taxon>Metazoa</taxon>
        <taxon>Ecdysozoa</taxon>
        <taxon>Arthropoda</taxon>
        <taxon>Chelicerata</taxon>
        <taxon>Arachnida</taxon>
        <taxon>Acari</taxon>
        <taxon>Parasitiformes</taxon>
        <taxon>Ixodida</taxon>
        <taxon>Ixodoidea</taxon>
        <taxon>Ixodidae</taxon>
        <taxon>Rhipicephalinae</taxon>
        <taxon>Rhipicephalus</taxon>
        <taxon>Boophilus</taxon>
    </lineage>
</organism>